<feature type="transmembrane region" description="Helical" evidence="8">
    <location>
        <begin position="408"/>
        <end position="432"/>
    </location>
</feature>
<evidence type="ECO:0000256" key="8">
    <source>
        <dbReference type="SAM" id="Phobius"/>
    </source>
</evidence>
<evidence type="ECO:0000256" key="7">
    <source>
        <dbReference type="ARBA" id="ARBA00023136"/>
    </source>
</evidence>
<evidence type="ECO:0000256" key="4">
    <source>
        <dbReference type="ARBA" id="ARBA00022475"/>
    </source>
</evidence>
<sequence length="673" mass="74159">MAALPETGAADRLNRTVFLGSSSCILALALWAMLDADAASRAMALILGWITEGFGWYYFLAATLYILFVLVIACSRFGNIKLGPTHSRPEYNLFTWGAMLFAAGIGIDLMFFSVAEPVSHLLAPPEGPSGTHAAARQAMSWTLFHYGITGWSMYALMGMALGYFSYRHQLPLSIRSALYPIFGRRIHGALGHGVDIAAVLGTIFGIATSLGIGVVQLNYGLHFMFDIPEGVLPQALLILLSVAMATLSVVSGVDRGIRRLSELNVLLAILLILFVLFSGNTVFLLNGLVLNVGDYLNGFAGMTLNTFAFQRPVNWLNAWTLFFWAWWVAWAPFVGLFLARISRGRTLRQFIIGTLVIPFVFTLIWISIFGNSALDLVLSGNQGFGKTAMETPERAFYSLLAQYPWTGFSALLATVTGLLFYVTSADSGALVLGNFTSFLKDPASDAPKWLRIFWSLAIGILTLSMLMVGGVPTLQNATIIMGLPFSFVMFFIMAGLYKALRSEGMREDSLQASLAGSLSGRTRVHADRRLNRWQQRLSRALSHPDPDRARTMLEHSCLPALREVCSALRQRGVKVRLEQETDPQTGLPRLGLFIDGDTAFRYRIQAAVAATPSFTIRAAPGHDCRLEVHLQDGGQGYSLWGYRKEQIIADILDQYERHLHHLHLGRQPQSTVS</sequence>
<keyword evidence="4" id="KW-1003">Cell membrane</keyword>
<evidence type="ECO:0000313" key="9">
    <source>
        <dbReference type="EMBL" id="OQS37693.1"/>
    </source>
</evidence>
<accession>A0A1W0CSN1</accession>
<feature type="transmembrane region" description="Helical" evidence="8">
    <location>
        <begin position="350"/>
        <end position="370"/>
    </location>
</feature>
<gene>
    <name evidence="9" type="ORF">B0T45_14330</name>
</gene>
<dbReference type="EMBL" id="MUKV01000018">
    <property type="protein sequence ID" value="OQS37693.1"/>
    <property type="molecule type" value="Genomic_DNA"/>
</dbReference>
<proteinExistence type="inferred from homology"/>
<feature type="transmembrane region" description="Helical" evidence="8">
    <location>
        <begin position="477"/>
        <end position="497"/>
    </location>
</feature>
<comment type="caution">
    <text evidence="9">The sequence shown here is derived from an EMBL/GenBank/DDBJ whole genome shotgun (WGS) entry which is preliminary data.</text>
</comment>
<keyword evidence="3" id="KW-0813">Transport</keyword>
<feature type="transmembrane region" description="Helical" evidence="8">
    <location>
        <begin position="16"/>
        <end position="34"/>
    </location>
</feature>
<feature type="transmembrane region" description="Helical" evidence="8">
    <location>
        <begin position="231"/>
        <end position="253"/>
    </location>
</feature>
<comment type="subcellular location">
    <subcellularLocation>
        <location evidence="1">Cell membrane</location>
        <topology evidence="1">Multi-pass membrane protein</topology>
    </subcellularLocation>
</comment>
<feature type="transmembrane region" description="Helical" evidence="8">
    <location>
        <begin position="93"/>
        <end position="115"/>
    </location>
</feature>
<evidence type="ECO:0000313" key="10">
    <source>
        <dbReference type="Proteomes" id="UP000192721"/>
    </source>
</evidence>
<feature type="transmembrane region" description="Helical" evidence="8">
    <location>
        <begin position="318"/>
        <end position="338"/>
    </location>
</feature>
<protein>
    <submittedName>
        <fullName evidence="9">High-affinity choline transporter BetT</fullName>
    </submittedName>
</protein>
<dbReference type="Proteomes" id="UP000192721">
    <property type="component" value="Unassembled WGS sequence"/>
</dbReference>
<reference evidence="9 10" key="1">
    <citation type="submission" date="2017-02" db="EMBL/GenBank/DDBJ databases">
        <title>Chromobacterium haemolyticum H5244.</title>
        <authorList>
            <person name="Gulvik C.A."/>
        </authorList>
    </citation>
    <scope>NUCLEOTIDE SEQUENCE [LARGE SCALE GENOMIC DNA]</scope>
    <source>
        <strain evidence="9 10">H5244</strain>
    </source>
</reference>
<dbReference type="GO" id="GO:0022857">
    <property type="term" value="F:transmembrane transporter activity"/>
    <property type="evidence" value="ECO:0007669"/>
    <property type="project" value="InterPro"/>
</dbReference>
<dbReference type="Pfam" id="PF02028">
    <property type="entry name" value="BCCT"/>
    <property type="match status" value="1"/>
</dbReference>
<keyword evidence="6 8" id="KW-1133">Transmembrane helix</keyword>
<dbReference type="PANTHER" id="PTHR30047:SF7">
    <property type="entry name" value="HIGH-AFFINITY CHOLINE TRANSPORT PROTEIN"/>
    <property type="match status" value="1"/>
</dbReference>
<name>A0A1W0CSN1_9NEIS</name>
<dbReference type="PROSITE" id="PS01303">
    <property type="entry name" value="BCCT"/>
    <property type="match status" value="1"/>
</dbReference>
<dbReference type="NCBIfam" id="TIGR00842">
    <property type="entry name" value="bcct"/>
    <property type="match status" value="1"/>
</dbReference>
<dbReference type="InterPro" id="IPR000060">
    <property type="entry name" value="BCCT_transptr"/>
</dbReference>
<keyword evidence="7 8" id="KW-0472">Membrane</keyword>
<dbReference type="RefSeq" id="WP_081555941.1">
    <property type="nucleotide sequence ID" value="NZ_MUKV01000018.1"/>
</dbReference>
<evidence type="ECO:0000256" key="6">
    <source>
        <dbReference type="ARBA" id="ARBA00022989"/>
    </source>
</evidence>
<feature type="transmembrane region" description="Helical" evidence="8">
    <location>
        <begin position="54"/>
        <end position="73"/>
    </location>
</feature>
<dbReference type="GO" id="GO:0005886">
    <property type="term" value="C:plasma membrane"/>
    <property type="evidence" value="ECO:0007669"/>
    <property type="project" value="UniProtKB-SubCell"/>
</dbReference>
<dbReference type="NCBIfam" id="NF007399">
    <property type="entry name" value="PRK09928.1"/>
    <property type="match status" value="1"/>
</dbReference>
<evidence type="ECO:0000256" key="3">
    <source>
        <dbReference type="ARBA" id="ARBA00022448"/>
    </source>
</evidence>
<feature type="transmembrane region" description="Helical" evidence="8">
    <location>
        <begin position="265"/>
        <end position="289"/>
    </location>
</feature>
<comment type="similarity">
    <text evidence="2">Belongs to the BCCT transporter (TC 2.A.15) family.</text>
</comment>
<feature type="transmembrane region" description="Helical" evidence="8">
    <location>
        <begin position="143"/>
        <end position="166"/>
    </location>
</feature>
<dbReference type="InterPro" id="IPR018093">
    <property type="entry name" value="BCCT_CS"/>
</dbReference>
<evidence type="ECO:0000256" key="1">
    <source>
        <dbReference type="ARBA" id="ARBA00004651"/>
    </source>
</evidence>
<keyword evidence="5 8" id="KW-0812">Transmembrane</keyword>
<dbReference type="PANTHER" id="PTHR30047">
    <property type="entry name" value="HIGH-AFFINITY CHOLINE TRANSPORT PROTEIN-RELATED"/>
    <property type="match status" value="1"/>
</dbReference>
<evidence type="ECO:0000256" key="5">
    <source>
        <dbReference type="ARBA" id="ARBA00022692"/>
    </source>
</evidence>
<evidence type="ECO:0000256" key="2">
    <source>
        <dbReference type="ARBA" id="ARBA00005658"/>
    </source>
</evidence>
<dbReference type="AlphaFoldDB" id="A0A1W0CSN1"/>
<feature type="transmembrane region" description="Helical" evidence="8">
    <location>
        <begin position="452"/>
        <end position="471"/>
    </location>
</feature>
<feature type="transmembrane region" description="Helical" evidence="8">
    <location>
        <begin position="194"/>
        <end position="219"/>
    </location>
</feature>
<organism evidence="9 10">
    <name type="scientific">Chromobacterium haemolyticum</name>
    <dbReference type="NCBI Taxonomy" id="394935"/>
    <lineage>
        <taxon>Bacteria</taxon>
        <taxon>Pseudomonadati</taxon>
        <taxon>Pseudomonadota</taxon>
        <taxon>Betaproteobacteria</taxon>
        <taxon>Neisseriales</taxon>
        <taxon>Chromobacteriaceae</taxon>
        <taxon>Chromobacterium</taxon>
    </lineage>
</organism>